<proteinExistence type="predicted"/>
<sequence length="75" mass="8465">MFIENFKVESPNVKYTETEIESVYSYETTELVHQKNTNDTYEVMLVGWGGNNGSSLTGGVIANRELVSSYSPFFD</sequence>
<protein>
    <submittedName>
        <fullName evidence="1">Inositol-3-phosphate synthase-like</fullName>
    </submittedName>
</protein>
<dbReference type="Proteomes" id="UP000265520">
    <property type="component" value="Unassembled WGS sequence"/>
</dbReference>
<evidence type="ECO:0000313" key="2">
    <source>
        <dbReference type="Proteomes" id="UP000265520"/>
    </source>
</evidence>
<dbReference type="Gene3D" id="3.40.50.720">
    <property type="entry name" value="NAD(P)-binding Rossmann-like Domain"/>
    <property type="match status" value="1"/>
</dbReference>
<dbReference type="InterPro" id="IPR036291">
    <property type="entry name" value="NAD(P)-bd_dom_sf"/>
</dbReference>
<keyword evidence="2" id="KW-1185">Reference proteome</keyword>
<evidence type="ECO:0000313" key="1">
    <source>
        <dbReference type="EMBL" id="MCI13698.1"/>
    </source>
</evidence>
<dbReference type="SUPFAM" id="SSF51735">
    <property type="entry name" value="NAD(P)-binding Rossmann-fold domains"/>
    <property type="match status" value="1"/>
</dbReference>
<dbReference type="PANTHER" id="PTHR11510">
    <property type="entry name" value="MYO-INOSITOL-1 PHOSPHATE SYNTHASE"/>
    <property type="match status" value="1"/>
</dbReference>
<dbReference type="EMBL" id="LXQA010089251">
    <property type="protein sequence ID" value="MCI13698.1"/>
    <property type="molecule type" value="Genomic_DNA"/>
</dbReference>
<dbReference type="InterPro" id="IPR002587">
    <property type="entry name" value="Myo-inos-1-P_Synthase"/>
</dbReference>
<dbReference type="AlphaFoldDB" id="A0A392PNN9"/>
<reference evidence="1 2" key="1">
    <citation type="journal article" date="2018" name="Front. Plant Sci.">
        <title>Red Clover (Trifolium pratense) and Zigzag Clover (T. medium) - A Picture of Genomic Similarities and Differences.</title>
        <authorList>
            <person name="Dluhosova J."/>
            <person name="Istvanek J."/>
            <person name="Nedelnik J."/>
            <person name="Repkova J."/>
        </authorList>
    </citation>
    <scope>NUCLEOTIDE SEQUENCE [LARGE SCALE GENOMIC DNA]</scope>
    <source>
        <strain evidence="2">cv. 10/8</strain>
        <tissue evidence="1">Leaf</tissue>
    </source>
</reference>
<dbReference type="Pfam" id="PF07994">
    <property type="entry name" value="NAD_binding_5"/>
    <property type="match status" value="1"/>
</dbReference>
<dbReference type="GO" id="GO:0004512">
    <property type="term" value="F:inositol-3-phosphate synthase activity"/>
    <property type="evidence" value="ECO:0007669"/>
    <property type="project" value="InterPro"/>
</dbReference>
<comment type="caution">
    <text evidence="1">The sequence shown here is derived from an EMBL/GenBank/DDBJ whole genome shotgun (WGS) entry which is preliminary data.</text>
</comment>
<organism evidence="1 2">
    <name type="scientific">Trifolium medium</name>
    <dbReference type="NCBI Taxonomy" id="97028"/>
    <lineage>
        <taxon>Eukaryota</taxon>
        <taxon>Viridiplantae</taxon>
        <taxon>Streptophyta</taxon>
        <taxon>Embryophyta</taxon>
        <taxon>Tracheophyta</taxon>
        <taxon>Spermatophyta</taxon>
        <taxon>Magnoliopsida</taxon>
        <taxon>eudicotyledons</taxon>
        <taxon>Gunneridae</taxon>
        <taxon>Pentapetalae</taxon>
        <taxon>rosids</taxon>
        <taxon>fabids</taxon>
        <taxon>Fabales</taxon>
        <taxon>Fabaceae</taxon>
        <taxon>Papilionoideae</taxon>
        <taxon>50 kb inversion clade</taxon>
        <taxon>NPAAA clade</taxon>
        <taxon>Hologalegina</taxon>
        <taxon>IRL clade</taxon>
        <taxon>Trifolieae</taxon>
        <taxon>Trifolium</taxon>
    </lineage>
</organism>
<dbReference type="GO" id="GO:0008654">
    <property type="term" value="P:phospholipid biosynthetic process"/>
    <property type="evidence" value="ECO:0007669"/>
    <property type="project" value="InterPro"/>
</dbReference>
<dbReference type="GO" id="GO:0006021">
    <property type="term" value="P:inositol biosynthetic process"/>
    <property type="evidence" value="ECO:0007669"/>
    <property type="project" value="InterPro"/>
</dbReference>
<accession>A0A392PNN9</accession>
<name>A0A392PNN9_9FABA</name>